<organism evidence="2">
    <name type="scientific">Culex pipiens</name>
    <name type="common">House mosquito</name>
    <dbReference type="NCBI Taxonomy" id="7175"/>
    <lineage>
        <taxon>Eukaryota</taxon>
        <taxon>Metazoa</taxon>
        <taxon>Ecdysozoa</taxon>
        <taxon>Arthropoda</taxon>
        <taxon>Hexapoda</taxon>
        <taxon>Insecta</taxon>
        <taxon>Pterygota</taxon>
        <taxon>Neoptera</taxon>
        <taxon>Endopterygota</taxon>
        <taxon>Diptera</taxon>
        <taxon>Nematocera</taxon>
        <taxon>Culicoidea</taxon>
        <taxon>Culicidae</taxon>
        <taxon>Culicinae</taxon>
        <taxon>Culicini</taxon>
        <taxon>Culex</taxon>
        <taxon>Culex</taxon>
    </lineage>
</organism>
<evidence type="ECO:0000256" key="1">
    <source>
        <dbReference type="SAM" id="SignalP"/>
    </source>
</evidence>
<name>A0A8D8G770_CULPI</name>
<dbReference type="EMBL" id="HBUE01132966">
    <property type="protein sequence ID" value="CAG6497396.1"/>
    <property type="molecule type" value="Transcribed_RNA"/>
</dbReference>
<protein>
    <submittedName>
        <fullName evidence="2">(northern house mosquito) hypothetical protein</fullName>
    </submittedName>
</protein>
<keyword evidence="1" id="KW-0732">Signal</keyword>
<proteinExistence type="predicted"/>
<evidence type="ECO:0000313" key="2">
    <source>
        <dbReference type="EMBL" id="CAG6497396.1"/>
    </source>
</evidence>
<dbReference type="AlphaFoldDB" id="A0A8D8G770"/>
<reference evidence="2" key="1">
    <citation type="submission" date="2021-05" db="EMBL/GenBank/DDBJ databases">
        <authorList>
            <person name="Alioto T."/>
            <person name="Alioto T."/>
            <person name="Gomez Garrido J."/>
        </authorList>
    </citation>
    <scope>NUCLEOTIDE SEQUENCE</scope>
</reference>
<sequence length="108" mass="11895">MFVFLCLLLLLLLLLDFYLPNLLGFLSGSGRVSKSGFDFDLVTSWMTKSVLYRWVYQSTREPCSTVPGGASPPAFPPPRQVSLLATSTFNAQPVIASEKFLSDDIAKS</sequence>
<accession>A0A8D8G770</accession>
<feature type="signal peptide" evidence="1">
    <location>
        <begin position="1"/>
        <end position="24"/>
    </location>
</feature>
<feature type="chain" id="PRO_5034705486" evidence="1">
    <location>
        <begin position="25"/>
        <end position="108"/>
    </location>
</feature>